<accession>A0A1G7SIR6</accession>
<dbReference type="EMBL" id="FNCJ01000002">
    <property type="protein sequence ID" value="SDG22976.1"/>
    <property type="molecule type" value="Genomic_DNA"/>
</dbReference>
<sequence length="113" mass="12526">MAHPQSLQVFDVGPQRTPTIARHNVIPFPSPRVQLPVTLLGHSEQDARAQLKALLHSPLGVYVVSTEVVRDQAQVDLDIAPDDLDFTLHALLTTLPHAMIGALKRRPLSREHH</sequence>
<dbReference type="AlphaFoldDB" id="A0A1G7SIR6"/>
<proteinExistence type="predicted"/>
<name>A0A1G7SIR6_9BURK</name>
<dbReference type="RefSeq" id="WP_244106072.1">
    <property type="nucleotide sequence ID" value="NZ_CADERL010000002.1"/>
</dbReference>
<protein>
    <submittedName>
        <fullName evidence="1">Uncharacterized protein</fullName>
    </submittedName>
</protein>
<dbReference type="Proteomes" id="UP000199706">
    <property type="component" value="Unassembled WGS sequence"/>
</dbReference>
<evidence type="ECO:0000313" key="1">
    <source>
        <dbReference type="EMBL" id="SDG22976.1"/>
    </source>
</evidence>
<organism evidence="1 2">
    <name type="scientific">Paraburkholderia phenazinium</name>
    <dbReference type="NCBI Taxonomy" id="60549"/>
    <lineage>
        <taxon>Bacteria</taxon>
        <taxon>Pseudomonadati</taxon>
        <taxon>Pseudomonadota</taxon>
        <taxon>Betaproteobacteria</taxon>
        <taxon>Burkholderiales</taxon>
        <taxon>Burkholderiaceae</taxon>
        <taxon>Paraburkholderia</taxon>
    </lineage>
</organism>
<gene>
    <name evidence="1" type="ORF">SAMN05216466_102539</name>
</gene>
<evidence type="ECO:0000313" key="2">
    <source>
        <dbReference type="Proteomes" id="UP000199706"/>
    </source>
</evidence>
<reference evidence="1 2" key="1">
    <citation type="submission" date="2016-10" db="EMBL/GenBank/DDBJ databases">
        <authorList>
            <person name="de Groot N.N."/>
        </authorList>
    </citation>
    <scope>NUCLEOTIDE SEQUENCE [LARGE SCALE GENOMIC DNA]</scope>
    <source>
        <strain evidence="1 2">LMG 2247</strain>
    </source>
</reference>